<dbReference type="Proteomes" id="UP000677537">
    <property type="component" value="Unassembled WGS sequence"/>
</dbReference>
<dbReference type="RefSeq" id="WP_209371169.1">
    <property type="nucleotide sequence ID" value="NZ_JAGIZA010000002.1"/>
</dbReference>
<proteinExistence type="predicted"/>
<gene>
    <name evidence="2" type="ORF">J5Y10_04645</name>
</gene>
<dbReference type="EMBL" id="JAGIZA010000002">
    <property type="protein sequence ID" value="MBP0492062.1"/>
    <property type="molecule type" value="Genomic_DNA"/>
</dbReference>
<comment type="caution">
    <text evidence="2">The sequence shown here is derived from an EMBL/GenBank/DDBJ whole genome shotgun (WGS) entry which is preliminary data.</text>
</comment>
<sequence length="99" mass="10799">MAGFIGRVAIILAVWLAFGILGVLAADSIPWARPPTSFDTVFSRYAEDIWAIASAGFLPGTILACRWRWSRDPDALRRDQSIAAGIVLLLLWTALVDLA</sequence>
<organism evidence="2 3">
    <name type="scientific">Roseomonas indoligenes</name>
    <dbReference type="NCBI Taxonomy" id="2820811"/>
    <lineage>
        <taxon>Bacteria</taxon>
        <taxon>Pseudomonadati</taxon>
        <taxon>Pseudomonadota</taxon>
        <taxon>Alphaproteobacteria</taxon>
        <taxon>Acetobacterales</taxon>
        <taxon>Roseomonadaceae</taxon>
        <taxon>Roseomonas</taxon>
    </lineage>
</organism>
<reference evidence="2" key="1">
    <citation type="submission" date="2021-03" db="EMBL/GenBank/DDBJ databases">
        <authorList>
            <person name="So Y."/>
        </authorList>
    </citation>
    <scope>NUCLEOTIDE SEQUENCE</scope>
    <source>
        <strain evidence="2">SG15</strain>
    </source>
</reference>
<name>A0A940MVM7_9PROT</name>
<keyword evidence="3" id="KW-1185">Reference proteome</keyword>
<keyword evidence="1" id="KW-0812">Transmembrane</keyword>
<evidence type="ECO:0000313" key="2">
    <source>
        <dbReference type="EMBL" id="MBP0492062.1"/>
    </source>
</evidence>
<protein>
    <submittedName>
        <fullName evidence="2">Uncharacterized protein</fullName>
    </submittedName>
</protein>
<keyword evidence="1" id="KW-0472">Membrane</keyword>
<evidence type="ECO:0000313" key="3">
    <source>
        <dbReference type="Proteomes" id="UP000677537"/>
    </source>
</evidence>
<feature type="transmembrane region" description="Helical" evidence="1">
    <location>
        <begin position="81"/>
        <end position="98"/>
    </location>
</feature>
<dbReference type="AlphaFoldDB" id="A0A940MVM7"/>
<feature type="transmembrane region" description="Helical" evidence="1">
    <location>
        <begin position="49"/>
        <end position="69"/>
    </location>
</feature>
<accession>A0A940MVM7</accession>
<keyword evidence="1" id="KW-1133">Transmembrane helix</keyword>
<evidence type="ECO:0000256" key="1">
    <source>
        <dbReference type="SAM" id="Phobius"/>
    </source>
</evidence>